<accession>A0A6S6ZW03</accession>
<feature type="domain" description="eCIS core" evidence="2">
    <location>
        <begin position="132"/>
        <end position="175"/>
    </location>
</feature>
<dbReference type="InterPro" id="IPR025295">
    <property type="entry name" value="eCIS_core_dom"/>
</dbReference>
<protein>
    <recommendedName>
        <fullName evidence="2">eCIS core domain-containing protein</fullName>
    </recommendedName>
</protein>
<evidence type="ECO:0000313" key="4">
    <source>
        <dbReference type="Proteomes" id="UP000494269"/>
    </source>
</evidence>
<gene>
    <name evidence="3" type="ORF">LMG3441_02470</name>
</gene>
<evidence type="ECO:0000259" key="2">
    <source>
        <dbReference type="Pfam" id="PF13699"/>
    </source>
</evidence>
<feature type="chain" id="PRO_5028995558" description="eCIS core domain-containing protein" evidence="1">
    <location>
        <begin position="23"/>
        <end position="351"/>
    </location>
</feature>
<dbReference type="RefSeq" id="WP_175169845.1">
    <property type="nucleotide sequence ID" value="NZ_CADIJQ010000003.1"/>
</dbReference>
<dbReference type="EMBL" id="CADIJQ010000003">
    <property type="protein sequence ID" value="CAB3699415.1"/>
    <property type="molecule type" value="Genomic_DNA"/>
</dbReference>
<dbReference type="Proteomes" id="UP000494269">
    <property type="component" value="Unassembled WGS sequence"/>
</dbReference>
<name>A0A6S6ZW03_9BURK</name>
<dbReference type="Pfam" id="PF13699">
    <property type="entry name" value="eCIS_core"/>
    <property type="match status" value="1"/>
</dbReference>
<proteinExistence type="predicted"/>
<feature type="signal peptide" evidence="1">
    <location>
        <begin position="1"/>
        <end position="22"/>
    </location>
</feature>
<evidence type="ECO:0000256" key="1">
    <source>
        <dbReference type="SAM" id="SignalP"/>
    </source>
</evidence>
<evidence type="ECO:0000313" key="3">
    <source>
        <dbReference type="EMBL" id="CAB3699415.1"/>
    </source>
</evidence>
<dbReference type="AlphaFoldDB" id="A0A6S6ZW03"/>
<sequence>MNSTCKIAALLYCCIVWGPVSAGGLLGDIINHVAPGAGTALDQVHAGIKDNLPLYKDVEEGGSKVVNEGLTQATAPLLQEAIARSRDDALRSGVSPIPPAIRQNLSGYIPDHILNIARFRVGGGGDLSIQVNAIRYGDAAAITLDYVIVFANQNDAFFNPVLWAHELTHVQQYQDWGLRDFAIRYVRNHNSVETVAYEAEQRYMAWVAARNTSRTFMAPTGVIPAPRIDRPVYEFPQTQLSSMCSTAVTACDVDRNVPVGTPCWCNTPRGAATGAIIPPQQSSSTQPTNQAPQPVRAALLGSGFTMQMCGCWGSTPNFTAYEPQCMSQQVILVACPGMCGPSGQPYGYVCK</sequence>
<organism evidence="3 4">
    <name type="scientific">Achromobacter kerstersii</name>
    <dbReference type="NCBI Taxonomy" id="1353890"/>
    <lineage>
        <taxon>Bacteria</taxon>
        <taxon>Pseudomonadati</taxon>
        <taxon>Pseudomonadota</taxon>
        <taxon>Betaproteobacteria</taxon>
        <taxon>Burkholderiales</taxon>
        <taxon>Alcaligenaceae</taxon>
        <taxon>Achromobacter</taxon>
    </lineage>
</organism>
<keyword evidence="4" id="KW-1185">Reference proteome</keyword>
<reference evidence="3 4" key="1">
    <citation type="submission" date="2020-04" db="EMBL/GenBank/DDBJ databases">
        <authorList>
            <person name="De Canck E."/>
        </authorList>
    </citation>
    <scope>NUCLEOTIDE SEQUENCE [LARGE SCALE GENOMIC DNA]</scope>
    <source>
        <strain evidence="3 4">LMG 3441</strain>
    </source>
</reference>
<keyword evidence="1" id="KW-0732">Signal</keyword>